<organism evidence="1 2">
    <name type="scientific">Agromyces aureus</name>
    <dbReference type="NCBI Taxonomy" id="453304"/>
    <lineage>
        <taxon>Bacteria</taxon>
        <taxon>Bacillati</taxon>
        <taxon>Actinomycetota</taxon>
        <taxon>Actinomycetes</taxon>
        <taxon>Micrococcales</taxon>
        <taxon>Microbacteriaceae</taxon>
        <taxon>Agromyces</taxon>
    </lineage>
</organism>
<dbReference type="AlphaFoldDB" id="A0A191WC19"/>
<evidence type="ECO:0000313" key="1">
    <source>
        <dbReference type="EMBL" id="ANJ25782.1"/>
    </source>
</evidence>
<reference evidence="2" key="2">
    <citation type="submission" date="2016-01" db="EMBL/GenBank/DDBJ databases">
        <title>Complete genome sequence of Agromyces aureus AR33T and comparison with related organisms.</title>
        <authorList>
            <person name="Corretto E."/>
            <person name="Antonielli L."/>
            <person name="Sessitsch A."/>
            <person name="Brader G."/>
        </authorList>
    </citation>
    <scope>NUCLEOTIDE SEQUENCE [LARGE SCALE GENOMIC DNA]</scope>
    <source>
        <strain evidence="2">AR33</strain>
    </source>
</reference>
<accession>A0A191WC19</accession>
<dbReference type="EMBL" id="CP013979">
    <property type="protein sequence ID" value="ANJ25782.1"/>
    <property type="molecule type" value="Genomic_DNA"/>
</dbReference>
<evidence type="ECO:0000313" key="2">
    <source>
        <dbReference type="Proteomes" id="UP000078437"/>
    </source>
</evidence>
<gene>
    <name evidence="1" type="ORF">ATC03_02410</name>
</gene>
<sequence length="132" mass="14666">MAIMNVSNVPLQPEAYEDKAGPLTPDEWDLIRVVRDSMAWRVDGTLTPEANRIGNILLAGLQSRVGRVTFERGATVVVCGAFVQRFARGLTGLPGKPLKVYHPSRNLWKSNPDRDEHKELQKLFAKSTAPLT</sequence>
<reference evidence="1 2" key="1">
    <citation type="journal article" date="2016" name="Int. J. Syst. Evol. Microbiol.">
        <title>Agromyces aureus sp. nov., isolated from the rhizosphere of Salix caprea L. grown in a heavy-metal-contaminated soil.</title>
        <authorList>
            <person name="Corretto E."/>
            <person name="Antonielli L."/>
            <person name="Sessitsch A."/>
            <person name="Compant S."/>
            <person name="Gorfer M."/>
            <person name="Kuffner M."/>
            <person name="Brader G."/>
        </authorList>
    </citation>
    <scope>NUCLEOTIDE SEQUENCE [LARGE SCALE GENOMIC DNA]</scope>
    <source>
        <strain evidence="1 2">AR33</strain>
    </source>
</reference>
<proteinExistence type="predicted"/>
<keyword evidence="2" id="KW-1185">Reference proteome</keyword>
<dbReference type="KEGG" id="agy:ATC03_02410"/>
<dbReference type="Proteomes" id="UP000078437">
    <property type="component" value="Chromosome"/>
</dbReference>
<protein>
    <recommendedName>
        <fullName evidence="3">Uracil-DNA glycosylase-like domain-containing protein</fullName>
    </recommendedName>
</protein>
<evidence type="ECO:0008006" key="3">
    <source>
        <dbReference type="Google" id="ProtNLM"/>
    </source>
</evidence>
<name>A0A191WC19_9MICO</name>